<dbReference type="eggNOG" id="COG3688">
    <property type="taxonomic scope" value="Bacteria"/>
</dbReference>
<protein>
    <recommendedName>
        <fullName evidence="3">NYN domain-containing protein</fullName>
    </recommendedName>
</protein>
<dbReference type="EMBL" id="CP001291">
    <property type="protein sequence ID" value="ACK71380.1"/>
    <property type="molecule type" value="Genomic_DNA"/>
</dbReference>
<organism evidence="1 2">
    <name type="scientific">Gloeothece citriformis (strain PCC 7424)</name>
    <name type="common">Cyanothece sp. (strain PCC 7424)</name>
    <dbReference type="NCBI Taxonomy" id="65393"/>
    <lineage>
        <taxon>Bacteria</taxon>
        <taxon>Bacillati</taxon>
        <taxon>Cyanobacteriota</taxon>
        <taxon>Cyanophyceae</taxon>
        <taxon>Oscillatoriophycideae</taxon>
        <taxon>Chroococcales</taxon>
        <taxon>Aphanothecaceae</taxon>
        <taxon>Gloeothece</taxon>
        <taxon>Gloeothece citriformis</taxon>
    </lineage>
</organism>
<dbReference type="PANTHER" id="PTHR34547">
    <property type="entry name" value="YACP-LIKE NYN DOMAIN PROTEIN"/>
    <property type="match status" value="1"/>
</dbReference>
<proteinExistence type="predicted"/>
<dbReference type="STRING" id="65393.PCC7424_2977"/>
<accession>B7KA24</accession>
<gene>
    <name evidence="1" type="ordered locus">PCC7424_2977</name>
</gene>
<dbReference type="OrthoDB" id="9792160at2"/>
<dbReference type="AlphaFoldDB" id="B7KA24"/>
<evidence type="ECO:0000313" key="2">
    <source>
        <dbReference type="Proteomes" id="UP000002384"/>
    </source>
</evidence>
<dbReference type="PANTHER" id="PTHR34547:SF1">
    <property type="entry name" value="YACP-LIKE NYN DOMAIN PROTEIN"/>
    <property type="match status" value="1"/>
</dbReference>
<dbReference type="Pfam" id="PF05991">
    <property type="entry name" value="NYN_YacP"/>
    <property type="match status" value="1"/>
</dbReference>
<keyword evidence="2" id="KW-1185">Reference proteome</keyword>
<dbReference type="Proteomes" id="UP000002384">
    <property type="component" value="Chromosome"/>
</dbReference>
<dbReference type="KEGG" id="cyc:PCC7424_2977"/>
<dbReference type="HOGENOM" id="CLU_101326_1_0_3"/>
<evidence type="ECO:0000313" key="1">
    <source>
        <dbReference type="EMBL" id="ACK71380.1"/>
    </source>
</evidence>
<dbReference type="CDD" id="cd10912">
    <property type="entry name" value="PIN_YacP-like"/>
    <property type="match status" value="1"/>
</dbReference>
<name>B7KA24_GLOC7</name>
<dbReference type="RefSeq" id="WP_015954977.1">
    <property type="nucleotide sequence ID" value="NC_011729.1"/>
</dbReference>
<evidence type="ECO:0008006" key="3">
    <source>
        <dbReference type="Google" id="ProtNLM"/>
    </source>
</evidence>
<reference evidence="2" key="1">
    <citation type="journal article" date="2011" name="MBio">
        <title>Novel metabolic attributes of the genus Cyanothece, comprising a group of unicellular nitrogen-fixing Cyanobacteria.</title>
        <authorList>
            <person name="Bandyopadhyay A."/>
            <person name="Elvitigala T."/>
            <person name="Welsh E."/>
            <person name="Stockel J."/>
            <person name="Liberton M."/>
            <person name="Min H."/>
            <person name="Sherman L.A."/>
            <person name="Pakrasi H.B."/>
        </authorList>
    </citation>
    <scope>NUCLEOTIDE SEQUENCE [LARGE SCALE GENOMIC DNA]</scope>
    <source>
        <strain evidence="2">PCC 7424</strain>
    </source>
</reference>
<dbReference type="InterPro" id="IPR010298">
    <property type="entry name" value="YacP-like"/>
</dbReference>
<sequence>MASSSSKALLLVDGYNIIGAWSSLKQIQEKQGLDSARRELIETLINYSAHQGYTTQVVFDAQYQKSPTTQEQYTPTLSVCYTAFAQTADTYIEKICASFFRASVGLHSRIIVATSDHAQRLTIVGYGAEWMSAQKLAHEVDFVAHKIRRKHRPRKPSGGRFLVHGLDAKSQALLSQWRHGKY</sequence>